<dbReference type="Gene3D" id="3.30.2350.10">
    <property type="entry name" value="Pseudouridine synthase"/>
    <property type="match status" value="1"/>
</dbReference>
<dbReference type="NCBIfam" id="TIGR00005">
    <property type="entry name" value="rluA_subfam"/>
    <property type="match status" value="1"/>
</dbReference>
<evidence type="ECO:0000256" key="3">
    <source>
        <dbReference type="ARBA" id="ARBA00036882"/>
    </source>
</evidence>
<feature type="active site" evidence="4">
    <location>
        <position position="198"/>
    </location>
</feature>
<dbReference type="InterPro" id="IPR020103">
    <property type="entry name" value="PsdUridine_synth_cat_dom_sf"/>
</dbReference>
<evidence type="ECO:0000313" key="9">
    <source>
        <dbReference type="EMBL" id="BAF88522.1"/>
    </source>
</evidence>
<reference evidence="9 10" key="1">
    <citation type="journal article" date="2007" name="Appl. Environ. Microbiol.">
        <title>Rhizobial factors required for stem nodule maturation and maintenance in Sesbania rostrata-Azorhizobium caulinodans ORS571 symbiosis.</title>
        <authorList>
            <person name="Suzuki S."/>
            <person name="Aono T."/>
            <person name="Lee KB."/>
            <person name="Suzuki T."/>
            <person name="Liu CT."/>
            <person name="Miwa H."/>
            <person name="Wakao S."/>
            <person name="Iki T."/>
            <person name="Oyaizu H."/>
        </authorList>
    </citation>
    <scope>NUCLEOTIDE SEQUENCE [LARGE SCALE GENOMIC DNA]</scope>
    <source>
        <strain evidence="10">ATCC 43989 / DSM 5975 / JCM 20966 / LMG 6465 / NBRC 14845 / NCIMB 13405 / ORS 571</strain>
    </source>
</reference>
<dbReference type="EMBL" id="AP009384">
    <property type="protein sequence ID" value="BAF88522.1"/>
    <property type="molecule type" value="Genomic_DNA"/>
</dbReference>
<dbReference type="InterPro" id="IPR006225">
    <property type="entry name" value="PsdUridine_synth_RluC/D"/>
</dbReference>
<evidence type="ECO:0000256" key="2">
    <source>
        <dbReference type="ARBA" id="ARBA00023235"/>
    </source>
</evidence>
<dbReference type="GO" id="GO:0000455">
    <property type="term" value="P:enzyme-directed rRNA pseudouridine synthesis"/>
    <property type="evidence" value="ECO:0007669"/>
    <property type="project" value="UniProtKB-ARBA"/>
</dbReference>
<evidence type="ECO:0000313" key="10">
    <source>
        <dbReference type="Proteomes" id="UP000000270"/>
    </source>
</evidence>
<accession>A8IAL9</accession>
<feature type="compositionally biased region" description="Polar residues" evidence="7">
    <location>
        <begin position="72"/>
        <end position="81"/>
    </location>
</feature>
<proteinExistence type="inferred from homology"/>
<dbReference type="PANTHER" id="PTHR21600:SF44">
    <property type="entry name" value="RIBOSOMAL LARGE SUBUNIT PSEUDOURIDINE SYNTHASE D"/>
    <property type="match status" value="1"/>
</dbReference>
<evidence type="ECO:0000256" key="7">
    <source>
        <dbReference type="SAM" id="MobiDB-lite"/>
    </source>
</evidence>
<dbReference type="SUPFAM" id="SSF55120">
    <property type="entry name" value="Pseudouridine synthase"/>
    <property type="match status" value="1"/>
</dbReference>
<comment type="catalytic activity">
    <reaction evidence="6">
        <text>a uridine in RNA = a pseudouridine in RNA</text>
        <dbReference type="Rhea" id="RHEA:48348"/>
        <dbReference type="Rhea" id="RHEA-COMP:12068"/>
        <dbReference type="Rhea" id="RHEA-COMP:12069"/>
        <dbReference type="ChEBI" id="CHEBI:65314"/>
        <dbReference type="ChEBI" id="CHEBI:65315"/>
    </reaction>
</comment>
<dbReference type="EC" id="5.4.99.-" evidence="6"/>
<feature type="region of interest" description="Disordered" evidence="7">
    <location>
        <begin position="1"/>
        <end position="20"/>
    </location>
</feature>
<dbReference type="GO" id="GO:0160140">
    <property type="term" value="F:23S rRNA pseudouridine(1911/1915/1917) synthase activity"/>
    <property type="evidence" value="ECO:0007669"/>
    <property type="project" value="UniProtKB-EC"/>
</dbReference>
<dbReference type="PROSITE" id="PS50889">
    <property type="entry name" value="S4"/>
    <property type="match status" value="1"/>
</dbReference>
<dbReference type="eggNOG" id="COG0564">
    <property type="taxonomic scope" value="Bacteria"/>
</dbReference>
<dbReference type="InterPro" id="IPR002942">
    <property type="entry name" value="S4_RNA-bd"/>
</dbReference>
<comment type="similarity">
    <text evidence="1 6">Belongs to the pseudouridine synthase RluA family.</text>
</comment>
<dbReference type="InterPro" id="IPR006145">
    <property type="entry name" value="PsdUridine_synth_RsuA/RluA"/>
</dbReference>
<reference evidence="9 10" key="6">
    <citation type="journal article" date="2011" name="Appl. Environ. Microbiol.">
        <title>Involvement of the azorhizobial chromosome partition gene (parA) in the onset of bacteroid differentiation during Sesbania rostrata stem nodule development.</title>
        <authorList>
            <person name="Liu CT."/>
            <person name="Lee KB."/>
            <person name="Wang YS."/>
            <person name="Peng MH."/>
            <person name="Lee KT."/>
            <person name="Suzuki S."/>
            <person name="Suzuki T."/>
            <person name="Oyaizu H."/>
        </authorList>
    </citation>
    <scope>NUCLEOTIDE SEQUENCE [LARGE SCALE GENOMIC DNA]</scope>
    <source>
        <strain evidence="10">ATCC 43989 / DSM 5975 / JCM 20966 / LMG 6465 / NBRC 14845 / NCIMB 13405 / ORS 571</strain>
    </source>
</reference>
<feature type="domain" description="RNA-binding S4" evidence="8">
    <location>
        <begin position="37"/>
        <end position="94"/>
    </location>
</feature>
<dbReference type="InterPro" id="IPR006224">
    <property type="entry name" value="PsdUridine_synth_RluA-like_CS"/>
</dbReference>
<comment type="function">
    <text evidence="6">Responsible for synthesis of pseudouridine from uracil.</text>
</comment>
<reference evidence="9 10" key="4">
    <citation type="journal article" date="2009" name="Appl. Environ. Microbiol.">
        <title>Comparative genome-wide transcriptional profiling of Azorhizobium caulinodans ORS571 grown under free-living and symbiotic conditions.</title>
        <authorList>
            <person name="Tsukada S."/>
            <person name="Aono T."/>
            <person name="Akiba N."/>
            <person name="Lee KB."/>
            <person name="Liu CT."/>
            <person name="Toyazaki H."/>
            <person name="Oyaizu H."/>
        </authorList>
    </citation>
    <scope>NUCLEOTIDE SEQUENCE [LARGE SCALE GENOMIC DNA]</scope>
    <source>
        <strain evidence="10">ATCC 43989 / DSM 5975 / JCM 20966 / LMG 6465 / NBRC 14845 / NCIMB 13405 / ORS 571</strain>
    </source>
</reference>
<dbReference type="SUPFAM" id="SSF55174">
    <property type="entry name" value="Alpha-L RNA-binding motif"/>
    <property type="match status" value="1"/>
</dbReference>
<dbReference type="KEGG" id="azc:AZC_2524"/>
<evidence type="ECO:0000256" key="4">
    <source>
        <dbReference type="PIRSR" id="PIRSR606225-1"/>
    </source>
</evidence>
<gene>
    <name evidence="9" type="primary">rluD</name>
    <name evidence="9" type="ordered locus">AZC_2524</name>
</gene>
<keyword evidence="10" id="KW-1185">Reference proteome</keyword>
<evidence type="ECO:0000259" key="8">
    <source>
        <dbReference type="SMART" id="SM00363"/>
    </source>
</evidence>
<dbReference type="Gene3D" id="3.10.290.10">
    <property type="entry name" value="RNA-binding S4 domain"/>
    <property type="match status" value="1"/>
</dbReference>
<sequence>MTDRHEQVSRRRSRAGWRGGPHMAVELKQVTEDEADMRLDRWFKTHFPDLSFGHLQKLVRTGQVRVDGGRVKTSTRLSPGQSVRVPPLGDDAAPAASPAQSKTKGEGAVAGEEGGFAGSGSPFAPAAHQVRAAARREQTDAEFLRSIILFEDKDVLVLNKPSGIAVQGGSGTFRHIDGMLDALRAKDGQKPRLVHRIDKDTAGCLLIAKNRLSAAQLAKNFRSREARKIYWALVPGVPKPRQGRISTYLAREEAEERMRVARHGEEDASHAVTYYAVVEHAAQKMSWLSLKPVTGRTHQIRAHLAHIHHPIVGDPKYFNIENWELPGGLQNRLHLLARRLVIPHPRGEGMIDVSAPLPPHMAQSWAVLGFDATQYDPIVESPEG</sequence>
<dbReference type="GO" id="GO:0003723">
    <property type="term" value="F:RNA binding"/>
    <property type="evidence" value="ECO:0007669"/>
    <property type="project" value="UniProtKB-KW"/>
</dbReference>
<organism evidence="9 10">
    <name type="scientific">Azorhizobium caulinodans (strain ATCC 43989 / DSM 5975 / JCM 20966 / LMG 6465 / NBRC 14845 / NCIMB 13405 / ORS 571)</name>
    <dbReference type="NCBI Taxonomy" id="438753"/>
    <lineage>
        <taxon>Bacteria</taxon>
        <taxon>Pseudomonadati</taxon>
        <taxon>Pseudomonadota</taxon>
        <taxon>Alphaproteobacteria</taxon>
        <taxon>Hyphomicrobiales</taxon>
        <taxon>Xanthobacteraceae</taxon>
        <taxon>Azorhizobium</taxon>
    </lineage>
</organism>
<reference evidence="10" key="2">
    <citation type="submission" date="2007-04" db="EMBL/GenBank/DDBJ databases">
        <title>Complete genome sequence of the nitrogen-fixing bacterium Azorhizobium caulinodans ORS571.</title>
        <authorList>
            <person name="Lee K.B."/>
            <person name="Backer P.D."/>
            <person name="Aono T."/>
            <person name="Liu C.T."/>
            <person name="Suzuki S."/>
            <person name="Suzuki T."/>
            <person name="Kaneko T."/>
            <person name="Yamada M."/>
            <person name="Tabata S."/>
            <person name="Kupfer D.M."/>
            <person name="Najar F.Z."/>
            <person name="Wiley G.B."/>
            <person name="Roe B."/>
            <person name="Binnewies T."/>
            <person name="Ussery D."/>
            <person name="Vereecke D."/>
            <person name="Gevers D."/>
            <person name="Holsters M."/>
            <person name="Oyaizu H."/>
        </authorList>
    </citation>
    <scope>NUCLEOTIDE SEQUENCE [LARGE SCALE GENOMIC DNA]</scope>
    <source>
        <strain evidence="10">ATCC 43989 / DSM 5975 / JCM 20966 / LMG 6465 / NBRC 14845 / NCIMB 13405 / ORS 571</strain>
    </source>
</reference>
<keyword evidence="5" id="KW-0694">RNA-binding</keyword>
<comment type="catalytic activity">
    <reaction evidence="3">
        <text>uridine(1911/1915/1917) in 23S rRNA = pseudouridine(1911/1915/1917) in 23S rRNA</text>
        <dbReference type="Rhea" id="RHEA:42524"/>
        <dbReference type="Rhea" id="RHEA-COMP:10097"/>
        <dbReference type="Rhea" id="RHEA-COMP:10098"/>
        <dbReference type="ChEBI" id="CHEBI:65314"/>
        <dbReference type="ChEBI" id="CHEBI:65315"/>
        <dbReference type="EC" id="5.4.99.23"/>
    </reaction>
</comment>
<evidence type="ECO:0000256" key="6">
    <source>
        <dbReference type="RuleBase" id="RU362028"/>
    </source>
</evidence>
<dbReference type="InterPro" id="IPR050188">
    <property type="entry name" value="RluA_PseudoU_synthase"/>
</dbReference>
<feature type="region of interest" description="Disordered" evidence="7">
    <location>
        <begin position="69"/>
        <end position="123"/>
    </location>
</feature>
<reference evidence="9 10" key="5">
    <citation type="journal article" date="2010" name="Appl. Environ. Microbiol.">
        <title>phrR-like gene praR of Azorhizobium caulinodans ORS571 is essential for symbiosis with Sesbania rostrata and is involved in expression of reb genes.</title>
        <authorList>
            <person name="Akiba N."/>
            <person name="Aono T."/>
            <person name="Toyazaki H."/>
            <person name="Sato S."/>
            <person name="Oyaizu H."/>
        </authorList>
    </citation>
    <scope>NUCLEOTIDE SEQUENCE [LARGE SCALE GENOMIC DNA]</scope>
    <source>
        <strain evidence="10">ATCC 43989 / DSM 5975 / JCM 20966 / LMG 6465 / NBRC 14845 / NCIMB 13405 / ORS 571</strain>
    </source>
</reference>
<dbReference type="STRING" id="438753.AZC_2524"/>
<dbReference type="PROSITE" id="PS01129">
    <property type="entry name" value="PSI_RLU"/>
    <property type="match status" value="1"/>
</dbReference>
<name>A8IAL9_AZOC5</name>
<feature type="compositionally biased region" description="Low complexity" evidence="7">
    <location>
        <begin position="90"/>
        <end position="111"/>
    </location>
</feature>
<dbReference type="Pfam" id="PF01479">
    <property type="entry name" value="S4"/>
    <property type="match status" value="1"/>
</dbReference>
<dbReference type="Pfam" id="PF00849">
    <property type="entry name" value="PseudoU_synth_2"/>
    <property type="match status" value="1"/>
</dbReference>
<dbReference type="AlphaFoldDB" id="A8IAL9"/>
<reference evidence="9 10" key="3">
    <citation type="journal article" date="2008" name="BMC Genomics">
        <title>The genome of the versatile nitrogen fixer Azorhizobium caulinodans ORS571.</title>
        <authorList>
            <person name="Lee KB."/>
            <person name="Backer P.D."/>
            <person name="Aono T."/>
            <person name="Liu CT."/>
            <person name="Suzuki S."/>
            <person name="Suzuki T."/>
            <person name="Kaneko T."/>
            <person name="Yamada M."/>
            <person name="Tabata S."/>
            <person name="Kupfer D.M."/>
            <person name="Najar F.Z."/>
            <person name="Wiley G.B."/>
            <person name="Roe B."/>
            <person name="Binnewies T.T."/>
            <person name="Ussery D.W."/>
            <person name="D'Haeze W."/>
            <person name="Herder J.D."/>
            <person name="Gevers D."/>
            <person name="Vereecke D."/>
            <person name="Holsters M."/>
            <person name="Oyaizu H."/>
        </authorList>
    </citation>
    <scope>NUCLEOTIDE SEQUENCE [LARGE SCALE GENOMIC DNA]</scope>
    <source>
        <strain evidence="10">ATCC 43989 / DSM 5975 / JCM 20966 / LMG 6465 / NBRC 14845 / NCIMB 13405 / ORS 571</strain>
    </source>
</reference>
<dbReference type="Proteomes" id="UP000000270">
    <property type="component" value="Chromosome"/>
</dbReference>
<evidence type="ECO:0000256" key="5">
    <source>
        <dbReference type="PROSITE-ProRule" id="PRU00182"/>
    </source>
</evidence>
<dbReference type="CDD" id="cd00165">
    <property type="entry name" value="S4"/>
    <property type="match status" value="1"/>
</dbReference>
<dbReference type="PANTHER" id="PTHR21600">
    <property type="entry name" value="MITOCHONDRIAL RNA PSEUDOURIDINE SYNTHASE"/>
    <property type="match status" value="1"/>
</dbReference>
<dbReference type="CDD" id="cd02869">
    <property type="entry name" value="PseudoU_synth_RluA_like"/>
    <property type="match status" value="1"/>
</dbReference>
<dbReference type="SMART" id="SM00363">
    <property type="entry name" value="S4"/>
    <property type="match status" value="1"/>
</dbReference>
<protein>
    <recommendedName>
        <fullName evidence="6">Pseudouridine synthase</fullName>
        <ecNumber evidence="6">5.4.99.-</ecNumber>
    </recommendedName>
</protein>
<keyword evidence="2 6" id="KW-0413">Isomerase</keyword>
<dbReference type="HOGENOM" id="CLU_016902_1_2_5"/>
<evidence type="ECO:0000256" key="1">
    <source>
        <dbReference type="ARBA" id="ARBA00010876"/>
    </source>
</evidence>
<dbReference type="InterPro" id="IPR036986">
    <property type="entry name" value="S4_RNA-bd_sf"/>
</dbReference>